<name>A0ACA9P9S5_9GLOM</name>
<sequence>MLEANKVKEFLAYLNKAVINGNPSALFNYGDLFLNGKLGIKKDEEKGIR</sequence>
<protein>
    <submittedName>
        <fullName evidence="1">2425_t:CDS:1</fullName>
    </submittedName>
</protein>
<reference evidence="1" key="1">
    <citation type="submission" date="2021-06" db="EMBL/GenBank/DDBJ databases">
        <authorList>
            <person name="Kallberg Y."/>
            <person name="Tangrot J."/>
            <person name="Rosling A."/>
        </authorList>
    </citation>
    <scope>NUCLEOTIDE SEQUENCE</scope>
    <source>
        <strain evidence="1">28 12/20/2015</strain>
    </source>
</reference>
<evidence type="ECO:0000313" key="1">
    <source>
        <dbReference type="EMBL" id="CAG8697902.1"/>
    </source>
</evidence>
<gene>
    <name evidence="1" type="ORF">SPELUC_LOCUS11119</name>
</gene>
<dbReference type="Proteomes" id="UP000789366">
    <property type="component" value="Unassembled WGS sequence"/>
</dbReference>
<proteinExistence type="predicted"/>
<accession>A0ACA9P9S5</accession>
<evidence type="ECO:0000313" key="2">
    <source>
        <dbReference type="Proteomes" id="UP000789366"/>
    </source>
</evidence>
<comment type="caution">
    <text evidence="1">The sequence shown here is derived from an EMBL/GenBank/DDBJ whole genome shotgun (WGS) entry which is preliminary data.</text>
</comment>
<organism evidence="1 2">
    <name type="scientific">Cetraspora pellucida</name>
    <dbReference type="NCBI Taxonomy" id="1433469"/>
    <lineage>
        <taxon>Eukaryota</taxon>
        <taxon>Fungi</taxon>
        <taxon>Fungi incertae sedis</taxon>
        <taxon>Mucoromycota</taxon>
        <taxon>Glomeromycotina</taxon>
        <taxon>Glomeromycetes</taxon>
        <taxon>Diversisporales</taxon>
        <taxon>Gigasporaceae</taxon>
        <taxon>Cetraspora</taxon>
    </lineage>
</organism>
<feature type="non-terminal residue" evidence="1">
    <location>
        <position position="49"/>
    </location>
</feature>
<dbReference type="EMBL" id="CAJVPW010022536">
    <property type="protein sequence ID" value="CAG8697902.1"/>
    <property type="molecule type" value="Genomic_DNA"/>
</dbReference>
<keyword evidence="2" id="KW-1185">Reference proteome</keyword>